<protein>
    <recommendedName>
        <fullName evidence="3">3-hydroxy-3-methylglutaryl coenzyme A reductase</fullName>
        <shortName evidence="3">HMG-CoA reductase</shortName>
    </recommendedName>
</protein>
<dbReference type="GO" id="GO:0004420">
    <property type="term" value="F:hydroxymethylglutaryl-CoA reductase (NADPH) activity"/>
    <property type="evidence" value="ECO:0007669"/>
    <property type="project" value="InterPro"/>
</dbReference>
<evidence type="ECO:0000313" key="4">
    <source>
        <dbReference type="EMBL" id="OMJ96373.1"/>
    </source>
</evidence>
<evidence type="ECO:0000256" key="2">
    <source>
        <dbReference type="ARBA" id="ARBA00023002"/>
    </source>
</evidence>
<evidence type="ECO:0000256" key="1">
    <source>
        <dbReference type="ARBA" id="ARBA00007661"/>
    </source>
</evidence>
<accession>A0A1R2D546</accession>
<comment type="caution">
    <text evidence="4">The sequence shown here is derived from an EMBL/GenBank/DDBJ whole genome shotgun (WGS) entry which is preliminary data.</text>
</comment>
<dbReference type="InterPro" id="IPR009023">
    <property type="entry name" value="HMG_CoA_Rdtase_NAD(P)-bd_sf"/>
</dbReference>
<dbReference type="PROSITE" id="PS01192">
    <property type="entry name" value="HMG_COA_REDUCTASE_3"/>
    <property type="match status" value="1"/>
</dbReference>
<evidence type="ECO:0000313" key="5">
    <source>
        <dbReference type="Proteomes" id="UP000187209"/>
    </source>
</evidence>
<dbReference type="AlphaFoldDB" id="A0A1R2D546"/>
<dbReference type="InterPro" id="IPR023074">
    <property type="entry name" value="HMG_CoA_Rdtase_cat_sf"/>
</dbReference>
<dbReference type="GO" id="GO:0005789">
    <property type="term" value="C:endoplasmic reticulum membrane"/>
    <property type="evidence" value="ECO:0007669"/>
    <property type="project" value="UniProtKB-SubCell"/>
</dbReference>
<dbReference type="Gene3D" id="3.90.770.10">
    <property type="entry name" value="3-hydroxy-3-methylglutaryl-coenzyme A Reductase, Chain A, domain 2"/>
    <property type="match status" value="2"/>
</dbReference>
<dbReference type="PROSITE" id="PS50065">
    <property type="entry name" value="HMG_COA_REDUCTASE_4"/>
    <property type="match status" value="1"/>
</dbReference>
<comment type="similarity">
    <text evidence="1 3">Belongs to the HMG-CoA reductase family.</text>
</comment>
<dbReference type="SUPFAM" id="SSF55035">
    <property type="entry name" value="NAD-binding domain of HMG-CoA reductase"/>
    <property type="match status" value="1"/>
</dbReference>
<dbReference type="PRINTS" id="PR00071">
    <property type="entry name" value="HMGCOARDTASE"/>
</dbReference>
<keyword evidence="2 3" id="KW-0560">Oxidoreductase</keyword>
<reference evidence="4 5" key="1">
    <citation type="submission" date="2016-11" db="EMBL/GenBank/DDBJ databases">
        <title>The macronuclear genome of Stentor coeruleus: a giant cell with tiny introns.</title>
        <authorList>
            <person name="Slabodnick M."/>
            <person name="Ruby J.G."/>
            <person name="Reiff S.B."/>
            <person name="Swart E.C."/>
            <person name="Gosai S."/>
            <person name="Prabakaran S."/>
            <person name="Witkowska E."/>
            <person name="Larue G.E."/>
            <person name="Fisher S."/>
            <person name="Freeman R.M."/>
            <person name="Gunawardena J."/>
            <person name="Chu W."/>
            <person name="Stover N.A."/>
            <person name="Gregory B.D."/>
            <person name="Nowacki M."/>
            <person name="Derisi J."/>
            <person name="Roy S.W."/>
            <person name="Marshall W.F."/>
            <person name="Sood P."/>
        </authorList>
    </citation>
    <scope>NUCLEOTIDE SEQUENCE [LARGE SCALE GENOMIC DNA]</scope>
    <source>
        <strain evidence="4">WM001</strain>
    </source>
</reference>
<dbReference type="InterPro" id="IPR004553">
    <property type="entry name" value="HMG_CoA_Rdtase_bac-typ"/>
</dbReference>
<comment type="subcellular location">
    <subcellularLocation>
        <location evidence="3">Endoplasmic reticulum membrane</location>
        <topology evidence="3">Multi-pass membrane protein</topology>
    </subcellularLocation>
</comment>
<dbReference type="PANTHER" id="PTHR10572:SF24">
    <property type="entry name" value="3-HYDROXY-3-METHYLGLUTARYL-COENZYME A REDUCTASE"/>
    <property type="match status" value="1"/>
</dbReference>
<proteinExistence type="inferred from homology"/>
<dbReference type="EMBL" id="MPUH01000001">
    <property type="protein sequence ID" value="OMJ96373.1"/>
    <property type="molecule type" value="Genomic_DNA"/>
</dbReference>
<dbReference type="Proteomes" id="UP000187209">
    <property type="component" value="Unassembled WGS sequence"/>
</dbReference>
<gene>
    <name evidence="4" type="ORF">SteCoe_129</name>
</gene>
<dbReference type="InterPro" id="IPR002202">
    <property type="entry name" value="HMG_CoA_Rdtase"/>
</dbReference>
<keyword evidence="5" id="KW-1185">Reference proteome</keyword>
<evidence type="ECO:0000256" key="3">
    <source>
        <dbReference type="RuleBase" id="RU361219"/>
    </source>
</evidence>
<name>A0A1R2D546_9CILI</name>
<organism evidence="4 5">
    <name type="scientific">Stentor coeruleus</name>
    <dbReference type="NCBI Taxonomy" id="5963"/>
    <lineage>
        <taxon>Eukaryota</taxon>
        <taxon>Sar</taxon>
        <taxon>Alveolata</taxon>
        <taxon>Ciliophora</taxon>
        <taxon>Postciliodesmatophora</taxon>
        <taxon>Heterotrichea</taxon>
        <taxon>Heterotrichida</taxon>
        <taxon>Stentoridae</taxon>
        <taxon>Stentor</taxon>
    </lineage>
</organism>
<dbReference type="NCBIfam" id="TIGR00532">
    <property type="entry name" value="HMG_CoA_R_NAD"/>
    <property type="match status" value="1"/>
</dbReference>
<dbReference type="OrthoDB" id="310654at2759"/>
<dbReference type="InterPro" id="IPR023076">
    <property type="entry name" value="HMG_CoA_Rdtase_CS"/>
</dbReference>
<keyword evidence="3" id="KW-0256">Endoplasmic reticulum</keyword>
<dbReference type="Gene3D" id="1.10.8.660">
    <property type="match status" value="1"/>
</dbReference>
<dbReference type="GO" id="GO:0015936">
    <property type="term" value="P:coenzyme A metabolic process"/>
    <property type="evidence" value="ECO:0007669"/>
    <property type="project" value="InterPro"/>
</dbReference>
<sequence length="739" mass="82632">MQRYLSDFHKKTIQERMQILQLLYPQINGSYTEGMDLKTADLMIENCIGKMNLPVGLGLNFLVNSKEYIVPMSTEEPSIIAAASAAAKFIKEHGGFTSSCTAPIMLGQIHILDIDPISFNQGIQEQKHFLIKQANTLYCPRMVSRGGGITDIKFQKLSQNTGVVDITVNVGEAMGANIVNTICEGLAQDIIAIFPCRVGLKILSNFCTERRVKTEFKIPIEKLKYKGVSGENIAKGFIESYDFARKSVYRACTHNKGILNGMQAVGVATGQDTRAIEAAAHTWASKSGTYQPLNEYKLEDSYLVGSMEIPMAVGTKGGALRTNPSYASSAYILGHPSSSELSMLIASIGLACNFAAIRAMVSEGIQKGHMGLHAKNIAIAAGVPNEIVQEVVEYMKQRGNISQQTALDYLAAHRLHAISRKRYKNTAFLNTFYANFPDSSPPLKLSIAFHCPKIHGIHIVIDKTPQNDAWKIHKVLFSRSSYTWVTSFLFMLNQVRFHPRLPRTNKELQIKMKLICIWINEISISIIGAWGSENSEKAFEAILDGNPTGLEKIVTGCPEYVEYGVYLELELWHILNYHLDAFVTAALPCSETLANRIRDEVRKVVFGNAKASKEKFTGFDELLRYRKKQMCASLMYLCDCLGEAKIDNELINELVQVGEVIETLSTARRDFSKVIKGEKMKPNLYLFWGDVYGSNPAKYFEYFNELVRNQSREFSPTQNSLIKKAESLLNVYYNIAPKL</sequence>
<dbReference type="InterPro" id="IPR009029">
    <property type="entry name" value="HMG_CoA_Rdtase_sub-bd_dom_sf"/>
</dbReference>
<dbReference type="CDD" id="cd00644">
    <property type="entry name" value="HMG-CoA_reductase_classII"/>
    <property type="match status" value="1"/>
</dbReference>
<dbReference type="Pfam" id="PF00368">
    <property type="entry name" value="HMG-CoA_red"/>
    <property type="match status" value="1"/>
</dbReference>
<dbReference type="PANTHER" id="PTHR10572">
    <property type="entry name" value="3-HYDROXY-3-METHYLGLUTARYL-COENZYME A REDUCTASE"/>
    <property type="match status" value="1"/>
</dbReference>
<dbReference type="SUPFAM" id="SSF56542">
    <property type="entry name" value="Substrate-binding domain of HMG-CoA reductase"/>
    <property type="match status" value="1"/>
</dbReference>